<name>A0ABY3YN43_9FLAO</name>
<gene>
    <name evidence="1" type="ORF">MQE36_01845</name>
</gene>
<dbReference type="EMBL" id="CP094326">
    <property type="protein sequence ID" value="UNY99101.1"/>
    <property type="molecule type" value="Genomic_DNA"/>
</dbReference>
<dbReference type="Proteomes" id="UP000829476">
    <property type="component" value="Chromosome"/>
</dbReference>
<organism evidence="1 2">
    <name type="scientific">Zhouia spongiae</name>
    <dbReference type="NCBI Taxonomy" id="2202721"/>
    <lineage>
        <taxon>Bacteria</taxon>
        <taxon>Pseudomonadati</taxon>
        <taxon>Bacteroidota</taxon>
        <taxon>Flavobacteriia</taxon>
        <taxon>Flavobacteriales</taxon>
        <taxon>Flavobacteriaceae</taxon>
        <taxon>Zhouia</taxon>
    </lineage>
</organism>
<dbReference type="PROSITE" id="PS51257">
    <property type="entry name" value="PROKAR_LIPOPROTEIN"/>
    <property type="match status" value="1"/>
</dbReference>
<protein>
    <submittedName>
        <fullName evidence="1">DUF4252 domain-containing protein</fullName>
    </submittedName>
</protein>
<keyword evidence="2" id="KW-1185">Reference proteome</keyword>
<reference evidence="1 2" key="1">
    <citation type="journal article" date="2018" name="Int. J. Syst. Evol. Microbiol.">
        <title>Zhouia spongiae sp. nov., isolated from a marine sponge.</title>
        <authorList>
            <person name="Zhuang L."/>
            <person name="Lin B."/>
            <person name="Qin F."/>
            <person name="Luo L."/>
        </authorList>
    </citation>
    <scope>NUCLEOTIDE SEQUENCE [LARGE SCALE GENOMIC DNA]</scope>
    <source>
        <strain evidence="1 2">HN-Y44</strain>
    </source>
</reference>
<evidence type="ECO:0000313" key="2">
    <source>
        <dbReference type="Proteomes" id="UP000829476"/>
    </source>
</evidence>
<accession>A0ABY3YN43</accession>
<evidence type="ECO:0000313" key="1">
    <source>
        <dbReference type="EMBL" id="UNY99101.1"/>
    </source>
</evidence>
<dbReference type="RefSeq" id="WP_242937501.1">
    <property type="nucleotide sequence ID" value="NZ_CP094326.1"/>
</dbReference>
<dbReference type="Pfam" id="PF14060">
    <property type="entry name" value="DUF4252"/>
    <property type="match status" value="1"/>
</dbReference>
<sequence length="155" mass="17932">MKKLFFVFSALVLLSSCGVKTPYDTFREENEEDLVFSLGASKFITHLFVDKGDLDEYKKIVDGVSKYRVMVFDKRAKGLNKRFDDFVSGKGYEQLFYLKDDGTLVNLYLYNRFGKTKEVIFRVHDEDDLLIISAEGNNIKIGDIRKGWTEVVRSN</sequence>
<proteinExistence type="predicted"/>
<dbReference type="InterPro" id="IPR025348">
    <property type="entry name" value="DUF4252"/>
</dbReference>